<dbReference type="EMBL" id="CP038016">
    <property type="protein sequence ID" value="QBP43172.1"/>
    <property type="molecule type" value="Genomic_DNA"/>
</dbReference>
<feature type="transmembrane region" description="Helical" evidence="8">
    <location>
        <begin position="157"/>
        <end position="178"/>
    </location>
</feature>
<organism evidence="10 11">
    <name type="scientific">Paenisporosarcina antarctica</name>
    <dbReference type="NCBI Taxonomy" id="417367"/>
    <lineage>
        <taxon>Bacteria</taxon>
        <taxon>Bacillati</taxon>
        <taxon>Bacillota</taxon>
        <taxon>Bacilli</taxon>
        <taxon>Bacillales</taxon>
        <taxon>Caryophanaceae</taxon>
        <taxon>Paenisporosarcina</taxon>
    </lineage>
</organism>
<evidence type="ECO:0000256" key="6">
    <source>
        <dbReference type="ARBA" id="ARBA00023118"/>
    </source>
</evidence>
<keyword evidence="10" id="KW-0614">Plasmid</keyword>
<keyword evidence="11" id="KW-1185">Reference proteome</keyword>
<dbReference type="GO" id="GO:0000166">
    <property type="term" value="F:nucleotide binding"/>
    <property type="evidence" value="ECO:0007669"/>
    <property type="project" value="UniProtKB-KW"/>
</dbReference>
<name>A0A4P7A2P9_9BACL</name>
<evidence type="ECO:0000313" key="10">
    <source>
        <dbReference type="EMBL" id="QBP43172.1"/>
    </source>
</evidence>
<gene>
    <name evidence="10" type="ORF">E2636_18610</name>
</gene>
<keyword evidence="3 8" id="KW-0812">Transmembrane</keyword>
<accession>A0A4P7A2P9</accession>
<comment type="subcellular location">
    <subcellularLocation>
        <location evidence="1">Cell membrane</location>
    </subcellularLocation>
</comment>
<evidence type="ECO:0000259" key="9">
    <source>
        <dbReference type="Pfam" id="PF18967"/>
    </source>
</evidence>
<feature type="transmembrane region" description="Helical" evidence="8">
    <location>
        <begin position="77"/>
        <end position="98"/>
    </location>
</feature>
<keyword evidence="5 8" id="KW-1133">Transmembrane helix</keyword>
<sequence>MVILNFGMEWYINLNPIRENTERLFDYHKHNLVYIGDYIKFADGKAGVALGATLVMLGFFGKAAKEQGFNNLSFNQFGLLLGLIPLVLACYFFIWRVLWPRYTTDSNLYMSWGGIGSFTSSDIYVNFLGRVVDEDFLRAMGRQNYSLAQVCVKKYKYLKFGFTWLTIGMIFEGVFWFVG</sequence>
<dbReference type="GO" id="GO:0005886">
    <property type="term" value="C:plasma membrane"/>
    <property type="evidence" value="ECO:0007669"/>
    <property type="project" value="UniProtKB-SubCell"/>
</dbReference>
<dbReference type="Pfam" id="PF18967">
    <property type="entry name" value="PycTM"/>
    <property type="match status" value="1"/>
</dbReference>
<dbReference type="KEGG" id="panc:E2636_18610"/>
<evidence type="ECO:0000256" key="8">
    <source>
        <dbReference type="SAM" id="Phobius"/>
    </source>
</evidence>
<dbReference type="AlphaFoldDB" id="A0A4P7A2P9"/>
<feature type="domain" description="Pycsar effector protein" evidence="9">
    <location>
        <begin position="29"/>
        <end position="177"/>
    </location>
</feature>
<reference evidence="10 11" key="1">
    <citation type="submission" date="2019-03" db="EMBL/GenBank/DDBJ databases">
        <title>Complete genome sequence of Paenisporosarcina antarctica CGMCC 1.6503T.</title>
        <authorList>
            <person name="Rong J.-C."/>
            <person name="Chi N.-Y."/>
            <person name="Zhang Q.-F."/>
        </authorList>
    </citation>
    <scope>NUCLEOTIDE SEQUENCE [LARGE SCALE GENOMIC DNA]</scope>
    <source>
        <strain evidence="10 11">CGMCC 1.6503</strain>
        <plasmid evidence="10 11">unnamed</plasmid>
    </source>
</reference>
<feature type="transmembrane region" description="Helical" evidence="8">
    <location>
        <begin position="110"/>
        <end position="132"/>
    </location>
</feature>
<evidence type="ECO:0000313" key="11">
    <source>
        <dbReference type="Proteomes" id="UP000294292"/>
    </source>
</evidence>
<evidence type="ECO:0000256" key="3">
    <source>
        <dbReference type="ARBA" id="ARBA00022692"/>
    </source>
</evidence>
<dbReference type="GeneID" id="39472603"/>
<feature type="transmembrane region" description="Helical" evidence="8">
    <location>
        <begin position="46"/>
        <end position="65"/>
    </location>
</feature>
<geneLocation type="plasmid" evidence="10">
    <name>unnamed</name>
</geneLocation>
<dbReference type="GO" id="GO:0051607">
    <property type="term" value="P:defense response to virus"/>
    <property type="evidence" value="ECO:0007669"/>
    <property type="project" value="UniProtKB-KW"/>
</dbReference>
<evidence type="ECO:0000256" key="1">
    <source>
        <dbReference type="ARBA" id="ARBA00004236"/>
    </source>
</evidence>
<evidence type="ECO:0000256" key="5">
    <source>
        <dbReference type="ARBA" id="ARBA00022989"/>
    </source>
</evidence>
<protein>
    <recommendedName>
        <fullName evidence="9">Pycsar effector protein domain-containing protein</fullName>
    </recommendedName>
</protein>
<evidence type="ECO:0000256" key="4">
    <source>
        <dbReference type="ARBA" id="ARBA00022741"/>
    </source>
</evidence>
<keyword evidence="4" id="KW-0547">Nucleotide-binding</keyword>
<dbReference type="OrthoDB" id="2970722at2"/>
<evidence type="ECO:0000256" key="7">
    <source>
        <dbReference type="ARBA" id="ARBA00023136"/>
    </source>
</evidence>
<proteinExistence type="predicted"/>
<dbReference type="Proteomes" id="UP000294292">
    <property type="component" value="Plasmid unnamed"/>
</dbReference>
<dbReference type="RefSeq" id="WP_134211881.1">
    <property type="nucleotide sequence ID" value="NZ_CP038016.1"/>
</dbReference>
<evidence type="ECO:0000256" key="2">
    <source>
        <dbReference type="ARBA" id="ARBA00022475"/>
    </source>
</evidence>
<keyword evidence="2" id="KW-1003">Cell membrane</keyword>
<keyword evidence="6" id="KW-0051">Antiviral defense</keyword>
<dbReference type="InterPro" id="IPR043760">
    <property type="entry name" value="PycTM_dom"/>
</dbReference>
<keyword evidence="7 8" id="KW-0472">Membrane</keyword>